<sequence>MKQYIYFLFASAVSIFGCTKHEQMADTFVRTEKQLETAPDSALHTLKNIPRKFLGNRAIRAKYSLLYTIAANRTKTDENTDSMLQIAWEYYRNHPKETRNRFRTLYYQAQSKLQKGDKPGALRQFLEVEEYLHSIDEPRYLGLLYLRIGDIYCSELNFVRAYRYYREARGLFMRTEDGKHTAEALLGMTASALRMNDLARARRDCSMALELADDAHDESLAQKSLGYFATLYVVADTVRIPEDLLRRIEQSVLCDTTVSGMCTRARTQLLRNRPAEALRSIEMAARRILRAEDRPMLLYTAYRANMQAGNYREAARQIDRFICLNDSLTRTALQSSADMIEKEYFRERAAFYDYRLEHRRKRELAVIGAGILLLGIAGCVFRQQIRLHKERGERHLLLVREMRAEYLDLSGRMEQKQRTEARLKGVIASRFEIVDRIGKTLYERENTASGQAAMVRQVRELIDGFSENGEMLQELEQIVNLAHDNVMKKLRRDFPKMKEADLRLLCYIFGGFSPQVVSLFMHDSVANIYARKSRLKSRIKASDAENKELFIALFE</sequence>
<dbReference type="Gene3D" id="1.25.40.10">
    <property type="entry name" value="Tetratricopeptide repeat domain"/>
    <property type="match status" value="1"/>
</dbReference>
<protein>
    <recommendedName>
        <fullName evidence="3">Tetratricopeptide repeat protein</fullName>
    </recommendedName>
</protein>
<dbReference type="RefSeq" id="WP_013610687.1">
    <property type="nucleotide sequence ID" value="NZ_JABWDG010000021.1"/>
</dbReference>
<evidence type="ECO:0008006" key="3">
    <source>
        <dbReference type="Google" id="ProtNLM"/>
    </source>
</evidence>
<dbReference type="SUPFAM" id="SSF48452">
    <property type="entry name" value="TPR-like"/>
    <property type="match status" value="1"/>
</dbReference>
<organism evidence="1 2">
    <name type="scientific">Odoribacter splanchnicus</name>
    <dbReference type="NCBI Taxonomy" id="28118"/>
    <lineage>
        <taxon>Bacteria</taxon>
        <taxon>Pseudomonadati</taxon>
        <taxon>Bacteroidota</taxon>
        <taxon>Bacteroidia</taxon>
        <taxon>Bacteroidales</taxon>
        <taxon>Odoribacteraceae</taxon>
        <taxon>Odoribacter</taxon>
    </lineage>
</organism>
<dbReference type="AlphaFoldDB" id="A0A412WHU7"/>
<comment type="caution">
    <text evidence="1">The sequence shown here is derived from an EMBL/GenBank/DDBJ whole genome shotgun (WGS) entry which is preliminary data.</text>
</comment>
<evidence type="ECO:0000313" key="2">
    <source>
        <dbReference type="Proteomes" id="UP000283426"/>
    </source>
</evidence>
<accession>A0A412WHU7</accession>
<reference evidence="1 2" key="1">
    <citation type="submission" date="2018-08" db="EMBL/GenBank/DDBJ databases">
        <title>A genome reference for cultivated species of the human gut microbiota.</title>
        <authorList>
            <person name="Zou Y."/>
            <person name="Xue W."/>
            <person name="Luo G."/>
        </authorList>
    </citation>
    <scope>NUCLEOTIDE SEQUENCE [LARGE SCALE GENOMIC DNA]</scope>
    <source>
        <strain evidence="1 2">AF14-6AC</strain>
    </source>
</reference>
<evidence type="ECO:0000313" key="1">
    <source>
        <dbReference type="EMBL" id="RGV26759.1"/>
    </source>
</evidence>
<proteinExistence type="predicted"/>
<dbReference type="GeneID" id="61273592"/>
<name>A0A412WHU7_9BACT</name>
<gene>
    <name evidence="1" type="ORF">DWW24_08480</name>
</gene>
<dbReference type="Proteomes" id="UP000283426">
    <property type="component" value="Unassembled WGS sequence"/>
</dbReference>
<dbReference type="PROSITE" id="PS51257">
    <property type="entry name" value="PROKAR_LIPOPROTEIN"/>
    <property type="match status" value="1"/>
</dbReference>
<dbReference type="InterPro" id="IPR011990">
    <property type="entry name" value="TPR-like_helical_dom_sf"/>
</dbReference>
<dbReference type="EMBL" id="QRYW01000016">
    <property type="protein sequence ID" value="RGV26759.1"/>
    <property type="molecule type" value="Genomic_DNA"/>
</dbReference>
<dbReference type="OMA" id="YTAYRIE"/>